<evidence type="ECO:0000256" key="2">
    <source>
        <dbReference type="ARBA" id="ARBA00008077"/>
    </source>
</evidence>
<keyword evidence="4 9" id="KW-0812">Transmembrane</keyword>
<dbReference type="PROSITE" id="PS50261">
    <property type="entry name" value="G_PROTEIN_RECEP_F2_4"/>
    <property type="match status" value="1"/>
</dbReference>
<evidence type="ECO:0000259" key="10">
    <source>
        <dbReference type="PROSITE" id="PS50261"/>
    </source>
</evidence>
<comment type="caution">
    <text evidence="11">The sequence shown here is derived from an EMBL/GenBank/DDBJ whole genome shotgun (WGS) entry which is preliminary data.</text>
</comment>
<dbReference type="GO" id="GO:0060070">
    <property type="term" value="P:canonical Wnt signaling pathway"/>
    <property type="evidence" value="ECO:0007669"/>
    <property type="project" value="TreeGrafter"/>
</dbReference>
<keyword evidence="3" id="KW-0217">Developmental protein</keyword>
<dbReference type="InterPro" id="IPR015526">
    <property type="entry name" value="Frizzled/SFRP"/>
</dbReference>
<keyword evidence="6 9" id="KW-0472">Membrane</keyword>
<dbReference type="EMBL" id="JAXCGZ010015855">
    <property type="protein sequence ID" value="KAK7069779.1"/>
    <property type="molecule type" value="Genomic_DNA"/>
</dbReference>
<evidence type="ECO:0000256" key="6">
    <source>
        <dbReference type="ARBA" id="ARBA00023136"/>
    </source>
</evidence>
<feature type="transmembrane region" description="Helical" evidence="9">
    <location>
        <begin position="145"/>
        <end position="167"/>
    </location>
</feature>
<evidence type="ECO:0000256" key="8">
    <source>
        <dbReference type="SAM" id="MobiDB-lite"/>
    </source>
</evidence>
<dbReference type="PANTHER" id="PTHR11309">
    <property type="entry name" value="FRIZZLED"/>
    <property type="match status" value="1"/>
</dbReference>
<protein>
    <submittedName>
        <fullName evidence="11">Frizzled-10</fullName>
    </submittedName>
</protein>
<keyword evidence="12" id="KW-1185">Reference proteome</keyword>
<dbReference type="SUPFAM" id="SSF63501">
    <property type="entry name" value="Frizzled cysteine-rich domain"/>
    <property type="match status" value="1"/>
</dbReference>
<dbReference type="Proteomes" id="UP001381693">
    <property type="component" value="Unassembled WGS sequence"/>
</dbReference>
<accession>A0AAN8WYT7</accession>
<feature type="transmembrane region" description="Helical" evidence="9">
    <location>
        <begin position="234"/>
        <end position="255"/>
    </location>
</feature>
<reference evidence="11 12" key="1">
    <citation type="submission" date="2023-11" db="EMBL/GenBank/DDBJ databases">
        <title>Halocaridina rubra genome assembly.</title>
        <authorList>
            <person name="Smith C."/>
        </authorList>
    </citation>
    <scope>NUCLEOTIDE SEQUENCE [LARGE SCALE GENOMIC DNA]</scope>
    <source>
        <strain evidence="11">EP-1</strain>
        <tissue evidence="11">Whole</tissue>
    </source>
</reference>
<dbReference type="SMART" id="SM01330">
    <property type="entry name" value="Frizzled"/>
    <property type="match status" value="1"/>
</dbReference>
<evidence type="ECO:0000256" key="5">
    <source>
        <dbReference type="ARBA" id="ARBA00022989"/>
    </source>
</evidence>
<feature type="domain" description="G-protein coupled receptors family 2 profile 2" evidence="10">
    <location>
        <begin position="143"/>
        <end position="396"/>
    </location>
</feature>
<organism evidence="11 12">
    <name type="scientific">Halocaridina rubra</name>
    <name type="common">Hawaiian red shrimp</name>
    <dbReference type="NCBI Taxonomy" id="373956"/>
    <lineage>
        <taxon>Eukaryota</taxon>
        <taxon>Metazoa</taxon>
        <taxon>Ecdysozoa</taxon>
        <taxon>Arthropoda</taxon>
        <taxon>Crustacea</taxon>
        <taxon>Multicrustacea</taxon>
        <taxon>Malacostraca</taxon>
        <taxon>Eumalacostraca</taxon>
        <taxon>Eucarida</taxon>
        <taxon>Decapoda</taxon>
        <taxon>Pleocyemata</taxon>
        <taxon>Caridea</taxon>
        <taxon>Atyoidea</taxon>
        <taxon>Atyidae</taxon>
        <taxon>Halocaridina</taxon>
    </lineage>
</organism>
<dbReference type="InterPro" id="IPR000539">
    <property type="entry name" value="Frizzled/Smoothened_7TM"/>
</dbReference>
<evidence type="ECO:0000256" key="1">
    <source>
        <dbReference type="ARBA" id="ARBA00004141"/>
    </source>
</evidence>
<proteinExistence type="inferred from homology"/>
<dbReference type="InterPro" id="IPR017981">
    <property type="entry name" value="GPCR_2-like_7TM"/>
</dbReference>
<dbReference type="AlphaFoldDB" id="A0AAN8WYT7"/>
<feature type="transmembrane region" description="Helical" evidence="9">
    <location>
        <begin position="378"/>
        <end position="404"/>
    </location>
</feature>
<evidence type="ECO:0000256" key="3">
    <source>
        <dbReference type="ARBA" id="ARBA00022473"/>
    </source>
</evidence>
<gene>
    <name evidence="11" type="primary">FZD10</name>
    <name evidence="11" type="ORF">SK128_024544</name>
</gene>
<feature type="transmembrane region" description="Helical" evidence="9">
    <location>
        <begin position="179"/>
        <end position="199"/>
    </location>
</feature>
<name>A0AAN8WYT7_HALRR</name>
<dbReference type="Pfam" id="PF01534">
    <property type="entry name" value="Frizzled"/>
    <property type="match status" value="1"/>
</dbReference>
<keyword evidence="5 9" id="KW-1133">Transmembrane helix</keyword>
<feature type="transmembrane region" description="Helical" evidence="9">
    <location>
        <begin position="309"/>
        <end position="338"/>
    </location>
</feature>
<feature type="transmembrane region" description="Helical" evidence="9">
    <location>
        <begin position="267"/>
        <end position="289"/>
    </location>
</feature>
<evidence type="ECO:0000313" key="11">
    <source>
        <dbReference type="EMBL" id="KAK7069779.1"/>
    </source>
</evidence>
<evidence type="ECO:0000256" key="4">
    <source>
        <dbReference type="ARBA" id="ARBA00022692"/>
    </source>
</evidence>
<dbReference type="PRINTS" id="PR00489">
    <property type="entry name" value="FRIZZLED"/>
</dbReference>
<dbReference type="PANTHER" id="PTHR11309:SF99">
    <property type="entry name" value="FRIZZLED-4"/>
    <property type="match status" value="1"/>
</dbReference>
<dbReference type="GO" id="GO:0035567">
    <property type="term" value="P:non-canonical Wnt signaling pathway"/>
    <property type="evidence" value="ECO:0007669"/>
    <property type="project" value="TreeGrafter"/>
</dbReference>
<dbReference type="Gene3D" id="1.10.2000.10">
    <property type="entry name" value="Frizzled cysteine-rich domain"/>
    <property type="match status" value="1"/>
</dbReference>
<evidence type="ECO:0000313" key="12">
    <source>
        <dbReference type="Proteomes" id="UP001381693"/>
    </source>
</evidence>
<comment type="similarity">
    <text evidence="2">Belongs to the G-protein coupled receptor Fz/Smo family.</text>
</comment>
<dbReference type="GO" id="GO:0005615">
    <property type="term" value="C:extracellular space"/>
    <property type="evidence" value="ECO:0007669"/>
    <property type="project" value="TreeGrafter"/>
</dbReference>
<dbReference type="InterPro" id="IPR036790">
    <property type="entry name" value="Frizzled_dom_sf"/>
</dbReference>
<dbReference type="GO" id="GO:0004888">
    <property type="term" value="F:transmembrane signaling receptor activity"/>
    <property type="evidence" value="ECO:0007669"/>
    <property type="project" value="InterPro"/>
</dbReference>
<dbReference type="GO" id="GO:0017147">
    <property type="term" value="F:Wnt-protein binding"/>
    <property type="evidence" value="ECO:0007669"/>
    <property type="project" value="TreeGrafter"/>
</dbReference>
<dbReference type="Gene3D" id="1.20.1070.10">
    <property type="entry name" value="Rhodopsin 7-helix transmembrane proteins"/>
    <property type="match status" value="1"/>
</dbReference>
<evidence type="ECO:0000256" key="7">
    <source>
        <dbReference type="ARBA" id="ARBA00023170"/>
    </source>
</evidence>
<comment type="subcellular location">
    <subcellularLocation>
        <location evidence="1">Membrane</location>
        <topology evidence="1">Multi-pass membrane protein</topology>
    </subcellularLocation>
</comment>
<feature type="region of interest" description="Disordered" evidence="8">
    <location>
        <begin position="75"/>
        <end position="108"/>
    </location>
</feature>
<evidence type="ECO:0000256" key="9">
    <source>
        <dbReference type="SAM" id="Phobius"/>
    </source>
</evidence>
<sequence length="443" mass="49398">MDSSDSCQLSRCYKYTCEYVGTNYAMKSGVNFYLQVKSKCLPVLQRFNFEWPAALDCSRLPTPGGDGLCMEYPNITSPTSSIPPPREKPQQGGSHMMPTPPPRASQETKCPHRQTWVATKEGGVCTPKCGQDVLFRHADKHFAEVWLLVWAALCFLSTLFTVLTFWLEPSRFRYPERTIICLSLCYLLYCLAYLARLIVPAEVLSCETTPNGVSHLTVEGLHSSGCIITFILQYYFGMASGIWWVVLTFTWFLSAGKKWSSEALQAYASYFHAAAWGLPAICTILILTLKQVDGDELVGLCYVGNVNKWAHMGFVIAPLASLLVLGTFFIILGFIALFRIRKAIKTEADGTQVNTDSSSPRSSTTYHMASNINKLEKLMVRIGVFSVLYTVPAVCVIACNVYEYLNRQRWAIMASVAALECSAGVHRIKPQQYPSSFRSSASE</sequence>
<keyword evidence="7" id="KW-0675">Receptor</keyword>
<dbReference type="GO" id="GO:0016020">
    <property type="term" value="C:membrane"/>
    <property type="evidence" value="ECO:0007669"/>
    <property type="project" value="UniProtKB-SubCell"/>
</dbReference>